<dbReference type="Proteomes" id="UP000052978">
    <property type="component" value="Unassembled WGS sequence"/>
</dbReference>
<accession>S7PD78</accession>
<proteinExistence type="predicted"/>
<organism evidence="1 2">
    <name type="scientific">Myotis brandtii</name>
    <name type="common">Brandt's bat</name>
    <dbReference type="NCBI Taxonomy" id="109478"/>
    <lineage>
        <taxon>Eukaryota</taxon>
        <taxon>Metazoa</taxon>
        <taxon>Chordata</taxon>
        <taxon>Craniata</taxon>
        <taxon>Vertebrata</taxon>
        <taxon>Euteleostomi</taxon>
        <taxon>Mammalia</taxon>
        <taxon>Eutheria</taxon>
        <taxon>Laurasiatheria</taxon>
        <taxon>Chiroptera</taxon>
        <taxon>Yangochiroptera</taxon>
        <taxon>Vespertilionidae</taxon>
        <taxon>Myotis</taxon>
    </lineage>
</organism>
<dbReference type="AlphaFoldDB" id="S7PD78"/>
<keyword evidence="2" id="KW-1185">Reference proteome</keyword>
<protein>
    <submittedName>
        <fullName evidence="1">SWI/SNF complex subunit SMARCC1</fullName>
    </submittedName>
</protein>
<name>S7PD78_MYOBR</name>
<evidence type="ECO:0000313" key="2">
    <source>
        <dbReference type="Proteomes" id="UP000052978"/>
    </source>
</evidence>
<dbReference type="EMBL" id="KE162470">
    <property type="protein sequence ID" value="EPQ08408.1"/>
    <property type="molecule type" value="Genomic_DNA"/>
</dbReference>
<gene>
    <name evidence="1" type="ORF">D623_10006891</name>
</gene>
<sequence length="87" mass="9928">MLNFPEKNKEKPIDLQNFGLRTDIYSKKTLAKGEWKGVGRQKHPCERDTLIGCLLHKPRLALGIEPAPKVHAPDWNRAKDPSVWADL</sequence>
<reference evidence="1 2" key="1">
    <citation type="journal article" date="2013" name="Nat. Commun.">
        <title>Genome analysis reveals insights into physiology and longevity of the Brandt's bat Myotis brandtii.</title>
        <authorList>
            <person name="Seim I."/>
            <person name="Fang X."/>
            <person name="Xiong Z."/>
            <person name="Lobanov A.V."/>
            <person name="Huang Z."/>
            <person name="Ma S."/>
            <person name="Feng Y."/>
            <person name="Turanov A.A."/>
            <person name="Zhu Y."/>
            <person name="Lenz T.L."/>
            <person name="Gerashchenko M.V."/>
            <person name="Fan D."/>
            <person name="Hee Yim S."/>
            <person name="Yao X."/>
            <person name="Jordan D."/>
            <person name="Xiong Y."/>
            <person name="Ma Y."/>
            <person name="Lyapunov A.N."/>
            <person name="Chen G."/>
            <person name="Kulakova O.I."/>
            <person name="Sun Y."/>
            <person name="Lee S.G."/>
            <person name="Bronson R.T."/>
            <person name="Moskalev A.A."/>
            <person name="Sunyaev S.R."/>
            <person name="Zhang G."/>
            <person name="Krogh A."/>
            <person name="Wang J."/>
            <person name="Gladyshev V.N."/>
        </authorList>
    </citation>
    <scope>NUCLEOTIDE SEQUENCE [LARGE SCALE GENOMIC DNA]</scope>
</reference>
<evidence type="ECO:0000313" key="1">
    <source>
        <dbReference type="EMBL" id="EPQ08408.1"/>
    </source>
</evidence>